<evidence type="ECO:0000256" key="2">
    <source>
        <dbReference type="ARBA" id="ARBA00006739"/>
    </source>
</evidence>
<evidence type="ECO:0000256" key="8">
    <source>
        <dbReference type="SAM" id="Phobius"/>
    </source>
</evidence>
<evidence type="ECO:0000313" key="10">
    <source>
        <dbReference type="EMBL" id="RSU08613.1"/>
    </source>
</evidence>
<dbReference type="InterPro" id="IPR029044">
    <property type="entry name" value="Nucleotide-diphossugar_trans"/>
</dbReference>
<dbReference type="OrthoDB" id="9766299at2"/>
<dbReference type="PANTHER" id="PTHR43630">
    <property type="entry name" value="POLY-BETA-1,6-N-ACETYL-D-GLUCOSAMINE SYNTHASE"/>
    <property type="match status" value="1"/>
</dbReference>
<evidence type="ECO:0000256" key="5">
    <source>
        <dbReference type="ARBA" id="ARBA00022692"/>
    </source>
</evidence>
<reference evidence="10 11" key="1">
    <citation type="submission" date="2017-05" db="EMBL/GenBank/DDBJ databases">
        <title>Vagococcus spp. assemblies.</title>
        <authorList>
            <person name="Gulvik C.A."/>
        </authorList>
    </citation>
    <scope>NUCLEOTIDE SEQUENCE [LARGE SCALE GENOMIC DNA]</scope>
    <source>
        <strain evidence="10 11">DSM 24756</strain>
    </source>
</reference>
<dbReference type="InterPro" id="IPR001173">
    <property type="entry name" value="Glyco_trans_2-like"/>
</dbReference>
<keyword evidence="6 8" id="KW-1133">Transmembrane helix</keyword>
<dbReference type="PANTHER" id="PTHR43630:SF1">
    <property type="entry name" value="POLY-BETA-1,6-N-ACETYL-D-GLUCOSAMINE SYNTHASE"/>
    <property type="match status" value="1"/>
</dbReference>
<dbReference type="EMBL" id="NGJZ01000001">
    <property type="protein sequence ID" value="RSU08613.1"/>
    <property type="molecule type" value="Genomic_DNA"/>
</dbReference>
<keyword evidence="7 8" id="KW-0472">Membrane</keyword>
<accession>A0A430AKT3</accession>
<dbReference type="Pfam" id="PF03552">
    <property type="entry name" value="Cellulose_synt"/>
    <property type="match status" value="1"/>
</dbReference>
<feature type="domain" description="Glycosyltransferase 2-like" evidence="9">
    <location>
        <begin position="56"/>
        <end position="227"/>
    </location>
</feature>
<keyword evidence="5 8" id="KW-0812">Transmembrane</keyword>
<dbReference type="InterPro" id="IPR005150">
    <property type="entry name" value="Cellulose_synth"/>
</dbReference>
<evidence type="ECO:0000256" key="4">
    <source>
        <dbReference type="ARBA" id="ARBA00022679"/>
    </source>
</evidence>
<dbReference type="SUPFAM" id="SSF53448">
    <property type="entry name" value="Nucleotide-diphospho-sugar transferases"/>
    <property type="match status" value="1"/>
</dbReference>
<keyword evidence="3" id="KW-0328">Glycosyltransferase</keyword>
<evidence type="ECO:0000256" key="7">
    <source>
        <dbReference type="ARBA" id="ARBA00023136"/>
    </source>
</evidence>
<feature type="transmembrane region" description="Helical" evidence="8">
    <location>
        <begin position="303"/>
        <end position="326"/>
    </location>
</feature>
<keyword evidence="11" id="KW-1185">Reference proteome</keyword>
<dbReference type="Proteomes" id="UP000288669">
    <property type="component" value="Unassembled WGS sequence"/>
</dbReference>
<name>A0A430AKT3_9ENTE</name>
<sequence length="412" mass="47849">MIKLNEVKILEEMITQTLNVFVSYYPVIMSIFWIVGSLFFYLKRENTSPKKQDKITILVPAYNEEETIEMSVESLINLTYSDYEIMLINDCSTDKTLEKMKCLQKKYCEERQLTLVNLEKNCGKAKALNFALKKVETKYLLVVDSDAHLAPNALEKLMESMGQDEKIGAVTGRPIIRNRTTLLGRLQTLEYLGIIERIKEAQSFFFDQIMTVSGVLVLYRVKALTKIGGWTEETMTEDIDATWKLYQKNWRVVYQPKAITWILAPEKIRNLIKQRSRWAIGGFEMLLSNKTLLFKGSWSEKCLLVEMLLSHIWSWLFLISVGQYIYYISLTHALKINGTLMLLYVAVACIQFFMGIRRSLKEAQLKASDYLVLPGYLLYYWLINLMTALYAEWAVLMKKTSHGKWESPDRGI</sequence>
<dbReference type="GO" id="GO:0030244">
    <property type="term" value="P:cellulose biosynthetic process"/>
    <property type="evidence" value="ECO:0007669"/>
    <property type="project" value="InterPro"/>
</dbReference>
<dbReference type="GO" id="GO:0012505">
    <property type="term" value="C:endomembrane system"/>
    <property type="evidence" value="ECO:0007669"/>
    <property type="project" value="UniProtKB-SubCell"/>
</dbReference>
<dbReference type="Pfam" id="PF00535">
    <property type="entry name" value="Glycos_transf_2"/>
    <property type="match status" value="1"/>
</dbReference>
<comment type="similarity">
    <text evidence="2">Belongs to the glycosyltransferase 2 family.</text>
</comment>
<dbReference type="AlphaFoldDB" id="A0A430AKT3"/>
<keyword evidence="4" id="KW-0808">Transferase</keyword>
<protein>
    <recommendedName>
        <fullName evidence="9">Glycosyltransferase 2-like domain-containing protein</fullName>
    </recommendedName>
</protein>
<evidence type="ECO:0000259" key="9">
    <source>
        <dbReference type="Pfam" id="PF00535"/>
    </source>
</evidence>
<dbReference type="GO" id="GO:0016020">
    <property type="term" value="C:membrane"/>
    <property type="evidence" value="ECO:0007669"/>
    <property type="project" value="InterPro"/>
</dbReference>
<comment type="subcellular location">
    <subcellularLocation>
        <location evidence="1">Endomembrane system</location>
        <topology evidence="1">Multi-pass membrane protein</topology>
    </subcellularLocation>
</comment>
<organism evidence="10 11">
    <name type="scientific">Vagococcus entomophilus</name>
    <dbReference type="NCBI Taxonomy" id="1160095"/>
    <lineage>
        <taxon>Bacteria</taxon>
        <taxon>Bacillati</taxon>
        <taxon>Bacillota</taxon>
        <taxon>Bacilli</taxon>
        <taxon>Lactobacillales</taxon>
        <taxon>Enterococcaceae</taxon>
        <taxon>Vagococcus</taxon>
    </lineage>
</organism>
<evidence type="ECO:0000313" key="11">
    <source>
        <dbReference type="Proteomes" id="UP000288669"/>
    </source>
</evidence>
<dbReference type="Gene3D" id="3.90.550.10">
    <property type="entry name" value="Spore Coat Polysaccharide Biosynthesis Protein SpsA, Chain A"/>
    <property type="match status" value="1"/>
</dbReference>
<feature type="transmembrane region" description="Helical" evidence="8">
    <location>
        <begin position="20"/>
        <end position="42"/>
    </location>
</feature>
<feature type="transmembrane region" description="Helical" evidence="8">
    <location>
        <begin position="338"/>
        <end position="356"/>
    </location>
</feature>
<comment type="caution">
    <text evidence="10">The sequence shown here is derived from an EMBL/GenBank/DDBJ whole genome shotgun (WGS) entry which is preliminary data.</text>
</comment>
<gene>
    <name evidence="10" type="ORF">CBF30_05135</name>
</gene>
<evidence type="ECO:0000256" key="1">
    <source>
        <dbReference type="ARBA" id="ARBA00004127"/>
    </source>
</evidence>
<evidence type="ECO:0000256" key="3">
    <source>
        <dbReference type="ARBA" id="ARBA00022676"/>
    </source>
</evidence>
<dbReference type="CDD" id="cd06423">
    <property type="entry name" value="CESA_like"/>
    <property type="match status" value="1"/>
</dbReference>
<dbReference type="GO" id="GO:0016760">
    <property type="term" value="F:cellulose synthase (UDP-forming) activity"/>
    <property type="evidence" value="ECO:0007669"/>
    <property type="project" value="InterPro"/>
</dbReference>
<proteinExistence type="inferred from homology"/>
<feature type="transmembrane region" description="Helical" evidence="8">
    <location>
        <begin position="377"/>
        <end position="396"/>
    </location>
</feature>
<evidence type="ECO:0000256" key="6">
    <source>
        <dbReference type="ARBA" id="ARBA00022989"/>
    </source>
</evidence>